<dbReference type="PROSITE" id="PS51257">
    <property type="entry name" value="PROKAR_LIPOPROTEIN"/>
    <property type="match status" value="1"/>
</dbReference>
<reference evidence="1 2" key="1">
    <citation type="journal article" date="2019" name="Environ. Microbiol.">
        <title>Species interactions and distinct microbial communities in high Arctic permafrost affected cryosols are associated with the CH4 and CO2 gas fluxes.</title>
        <authorList>
            <person name="Altshuler I."/>
            <person name="Hamel J."/>
            <person name="Turney S."/>
            <person name="Magnuson E."/>
            <person name="Levesque R."/>
            <person name="Greer C."/>
            <person name="Whyte L.G."/>
        </authorList>
    </citation>
    <scope>NUCLEOTIDE SEQUENCE [LARGE SCALE GENOMIC DNA]</scope>
    <source>
        <strain evidence="1 2">S9.3A</strain>
    </source>
</reference>
<dbReference type="Proteomes" id="UP000317722">
    <property type="component" value="Unassembled WGS sequence"/>
</dbReference>
<protein>
    <submittedName>
        <fullName evidence="1">Uncharacterized protein</fullName>
    </submittedName>
</protein>
<dbReference type="RefSeq" id="WP_140739389.1">
    <property type="nucleotide sequence ID" value="NZ_RCZM01000003.1"/>
</dbReference>
<name>A0A502CW83_9MICO</name>
<organism evidence="1 2">
    <name type="scientific">Pedococcus bigeumensis</name>
    <dbReference type="NCBI Taxonomy" id="433644"/>
    <lineage>
        <taxon>Bacteria</taxon>
        <taxon>Bacillati</taxon>
        <taxon>Actinomycetota</taxon>
        <taxon>Actinomycetes</taxon>
        <taxon>Micrococcales</taxon>
        <taxon>Intrasporangiaceae</taxon>
        <taxon>Pedococcus</taxon>
    </lineage>
</organism>
<evidence type="ECO:0000313" key="1">
    <source>
        <dbReference type="EMBL" id="TPG16922.1"/>
    </source>
</evidence>
<dbReference type="EMBL" id="RCZM01000003">
    <property type="protein sequence ID" value="TPG16922.1"/>
    <property type="molecule type" value="Genomic_DNA"/>
</dbReference>
<accession>A0A502CW83</accession>
<proteinExistence type="predicted"/>
<dbReference type="AlphaFoldDB" id="A0A502CW83"/>
<keyword evidence="2" id="KW-1185">Reference proteome</keyword>
<comment type="caution">
    <text evidence="1">The sequence shown here is derived from an EMBL/GenBank/DDBJ whole genome shotgun (WGS) entry which is preliminary data.</text>
</comment>
<sequence length="133" mass="13373">MNPRHAVLCVALVGLALTSACEQPRACTEIGAANGVNVSVDGADRSQDLVVETCVETACSSGTLFADDTGGAFVGLAGIDSTDPVEVTVTVRTQTGQVLVPATKVRSTPRSVQPNGPGCDPTAYQAAVAVAVS</sequence>
<dbReference type="OrthoDB" id="4316317at2"/>
<evidence type="ECO:0000313" key="2">
    <source>
        <dbReference type="Proteomes" id="UP000317722"/>
    </source>
</evidence>
<gene>
    <name evidence="1" type="ORF">EAH86_09010</name>
</gene>